<dbReference type="PANTHER" id="PTHR30086:SF20">
    <property type="entry name" value="ARGININE EXPORTER PROTEIN ARGO-RELATED"/>
    <property type="match status" value="1"/>
</dbReference>
<dbReference type="Proteomes" id="UP000778523">
    <property type="component" value="Unassembled WGS sequence"/>
</dbReference>
<dbReference type="PANTHER" id="PTHR30086">
    <property type="entry name" value="ARGININE EXPORTER PROTEIN ARGO"/>
    <property type="match status" value="1"/>
</dbReference>
<evidence type="ECO:0000256" key="4">
    <source>
        <dbReference type="ARBA" id="ARBA00022989"/>
    </source>
</evidence>
<evidence type="ECO:0000313" key="8">
    <source>
        <dbReference type="Proteomes" id="UP000778523"/>
    </source>
</evidence>
<feature type="transmembrane region" description="Helical" evidence="6">
    <location>
        <begin position="41"/>
        <end position="64"/>
    </location>
</feature>
<evidence type="ECO:0000256" key="5">
    <source>
        <dbReference type="ARBA" id="ARBA00023136"/>
    </source>
</evidence>
<feature type="transmembrane region" description="Helical" evidence="6">
    <location>
        <begin position="179"/>
        <end position="198"/>
    </location>
</feature>
<evidence type="ECO:0000256" key="3">
    <source>
        <dbReference type="ARBA" id="ARBA00022692"/>
    </source>
</evidence>
<protein>
    <submittedName>
        <fullName evidence="7">LysE family transporter</fullName>
    </submittedName>
</protein>
<keyword evidence="8" id="KW-1185">Reference proteome</keyword>
<evidence type="ECO:0000256" key="2">
    <source>
        <dbReference type="ARBA" id="ARBA00022475"/>
    </source>
</evidence>
<evidence type="ECO:0000313" key="7">
    <source>
        <dbReference type="EMBL" id="NSL56912.1"/>
    </source>
</evidence>
<keyword evidence="4 6" id="KW-1133">Transmembrane helix</keyword>
<keyword evidence="2" id="KW-1003">Cell membrane</keyword>
<dbReference type="EMBL" id="JABCSC020000006">
    <property type="protein sequence ID" value="NSL56912.1"/>
    <property type="molecule type" value="Genomic_DNA"/>
</dbReference>
<evidence type="ECO:0000256" key="1">
    <source>
        <dbReference type="ARBA" id="ARBA00004651"/>
    </source>
</evidence>
<accession>A0ABX2IKA0</accession>
<comment type="caution">
    <text evidence="7">The sequence shown here is derived from an EMBL/GenBank/DDBJ whole genome shotgun (WGS) entry which is preliminary data.</text>
</comment>
<keyword evidence="3 6" id="KW-0812">Transmembrane</keyword>
<name>A0ABX2IKA0_9RHOO</name>
<feature type="transmembrane region" description="Helical" evidence="6">
    <location>
        <begin position="145"/>
        <end position="167"/>
    </location>
</feature>
<reference evidence="7 8" key="1">
    <citation type="submission" date="2020-06" db="EMBL/GenBank/DDBJ databases">
        <title>Draft genome of Uliginosibacterium sp. IMCC34675.</title>
        <authorList>
            <person name="Song J."/>
        </authorList>
    </citation>
    <scope>NUCLEOTIDE SEQUENCE [LARGE SCALE GENOMIC DNA]</scope>
    <source>
        <strain evidence="7 8">IMCC34675</strain>
    </source>
</reference>
<dbReference type="InterPro" id="IPR001123">
    <property type="entry name" value="LeuE-type"/>
</dbReference>
<gene>
    <name evidence="7" type="ORF">HJ583_017915</name>
</gene>
<evidence type="ECO:0000256" key="6">
    <source>
        <dbReference type="SAM" id="Phobius"/>
    </source>
</evidence>
<dbReference type="PIRSF" id="PIRSF006324">
    <property type="entry name" value="LeuE"/>
    <property type="match status" value="1"/>
</dbReference>
<proteinExistence type="predicted"/>
<dbReference type="Pfam" id="PF01810">
    <property type="entry name" value="LysE"/>
    <property type="match status" value="1"/>
</dbReference>
<dbReference type="RefSeq" id="WP_170023194.1">
    <property type="nucleotide sequence ID" value="NZ_JABCSC020000006.1"/>
</dbReference>
<sequence>MSLDSLLFVLSIHALALISPGPDFAVVTRLSIVSGRQTGLWAAAGVASAIGVYVLICALGLSLVLAALPGLSRLLAIVGALYLGWLGVQCLRSRGALPEAQAAQAGGRAFVTGFLTNLLNPKAMLYFGSILSQVLTPELGHTETALIGVLLVGESLLWFGLVASLFSSPQVLNWLRHRMVWFERCIGAVLLALAAKLASSALR</sequence>
<organism evidence="7 8">
    <name type="scientific">Uliginosibacterium aquaticum</name>
    <dbReference type="NCBI Taxonomy" id="2731212"/>
    <lineage>
        <taxon>Bacteria</taxon>
        <taxon>Pseudomonadati</taxon>
        <taxon>Pseudomonadota</taxon>
        <taxon>Betaproteobacteria</taxon>
        <taxon>Rhodocyclales</taxon>
        <taxon>Zoogloeaceae</taxon>
        <taxon>Uliginosibacterium</taxon>
    </lineage>
</organism>
<feature type="transmembrane region" description="Helical" evidence="6">
    <location>
        <begin position="71"/>
        <end position="88"/>
    </location>
</feature>
<keyword evidence="5 6" id="KW-0472">Membrane</keyword>
<comment type="subcellular location">
    <subcellularLocation>
        <location evidence="1">Cell membrane</location>
        <topology evidence="1">Multi-pass membrane protein</topology>
    </subcellularLocation>
</comment>